<accession>A0A0J8QN92</accession>
<gene>
    <name evidence="2" type="ORF">CISG_03123</name>
</gene>
<keyword evidence="1" id="KW-0732">Signal</keyword>
<feature type="chain" id="PRO_5005307585" description="Secreted protein" evidence="1">
    <location>
        <begin position="24"/>
        <end position="148"/>
    </location>
</feature>
<name>A0A0J8QN92_COCIT</name>
<sequence>MPAGLFFSFLFFFFFLFCPLVKQKGVLEDDILPNRRDLRSQQHNLHMKRLTARQHTASIHRSVRRVSRYVRAPPGPHGHFGRPLALTISGVTLSRLWEVPGLSQDTPFNTRLKERVPCSQGVVSSAKDHNTMLCAMHVQRIRNPFRTS</sequence>
<dbReference type="EMBL" id="DS268128">
    <property type="protein sequence ID" value="KMU72688.1"/>
    <property type="molecule type" value="Genomic_DNA"/>
</dbReference>
<evidence type="ECO:0008006" key="4">
    <source>
        <dbReference type="Google" id="ProtNLM"/>
    </source>
</evidence>
<organism evidence="2 3">
    <name type="scientific">Coccidioides immitis RMSCC 3703</name>
    <dbReference type="NCBI Taxonomy" id="454286"/>
    <lineage>
        <taxon>Eukaryota</taxon>
        <taxon>Fungi</taxon>
        <taxon>Dikarya</taxon>
        <taxon>Ascomycota</taxon>
        <taxon>Pezizomycotina</taxon>
        <taxon>Eurotiomycetes</taxon>
        <taxon>Eurotiomycetidae</taxon>
        <taxon>Onygenales</taxon>
        <taxon>Onygenaceae</taxon>
        <taxon>Coccidioides</taxon>
    </lineage>
</organism>
<evidence type="ECO:0000313" key="3">
    <source>
        <dbReference type="Proteomes" id="UP000054559"/>
    </source>
</evidence>
<protein>
    <recommendedName>
        <fullName evidence="4">Secreted protein</fullName>
    </recommendedName>
</protein>
<reference evidence="3" key="1">
    <citation type="journal article" date="2010" name="Genome Res.">
        <title>Population genomic sequencing of Coccidioides fungi reveals recent hybridization and transposon control.</title>
        <authorList>
            <person name="Neafsey D.E."/>
            <person name="Barker B.M."/>
            <person name="Sharpton T.J."/>
            <person name="Stajich J.E."/>
            <person name="Park D.J."/>
            <person name="Whiston E."/>
            <person name="Hung C.-Y."/>
            <person name="McMahan C."/>
            <person name="White J."/>
            <person name="Sykes S."/>
            <person name="Heiman D."/>
            <person name="Young S."/>
            <person name="Zeng Q."/>
            <person name="Abouelleil A."/>
            <person name="Aftuck L."/>
            <person name="Bessette D."/>
            <person name="Brown A."/>
            <person name="FitzGerald M."/>
            <person name="Lui A."/>
            <person name="Macdonald J.P."/>
            <person name="Priest M."/>
            <person name="Orbach M.J."/>
            <person name="Galgiani J.N."/>
            <person name="Kirkland T.N."/>
            <person name="Cole G.T."/>
            <person name="Birren B.W."/>
            <person name="Henn M.R."/>
            <person name="Taylor J.W."/>
            <person name="Rounsley S.D."/>
        </authorList>
    </citation>
    <scope>NUCLEOTIDE SEQUENCE [LARGE SCALE GENOMIC DNA]</scope>
    <source>
        <strain evidence="3">RMSCC 3703</strain>
    </source>
</reference>
<evidence type="ECO:0000256" key="1">
    <source>
        <dbReference type="SAM" id="SignalP"/>
    </source>
</evidence>
<evidence type="ECO:0000313" key="2">
    <source>
        <dbReference type="EMBL" id="KMU72688.1"/>
    </source>
</evidence>
<dbReference type="AlphaFoldDB" id="A0A0J8QN92"/>
<proteinExistence type="predicted"/>
<dbReference type="Proteomes" id="UP000054559">
    <property type="component" value="Unassembled WGS sequence"/>
</dbReference>
<feature type="signal peptide" evidence="1">
    <location>
        <begin position="1"/>
        <end position="23"/>
    </location>
</feature>